<keyword evidence="5" id="KW-0119">Carbohydrate metabolism</keyword>
<evidence type="ECO:0000256" key="3">
    <source>
        <dbReference type="ARBA" id="ARBA00022723"/>
    </source>
</evidence>
<dbReference type="STRING" id="1859457.BET10_07680"/>
<comment type="caution">
    <text evidence="6">The sequence shown here is derived from an EMBL/GenBank/DDBJ whole genome shotgun (WGS) entry which is preliminary data.</text>
</comment>
<dbReference type="InterPro" id="IPR023198">
    <property type="entry name" value="PGP-like_dom2"/>
</dbReference>
<dbReference type="OrthoDB" id="9782449at2"/>
<protein>
    <submittedName>
        <fullName evidence="6">Haloacid dehalogenase</fullName>
    </submittedName>
</protein>
<dbReference type="InterPro" id="IPR036412">
    <property type="entry name" value="HAD-like_sf"/>
</dbReference>
<dbReference type="Proteomes" id="UP000179786">
    <property type="component" value="Unassembled WGS sequence"/>
</dbReference>
<dbReference type="InterPro" id="IPR051600">
    <property type="entry name" value="Beta-PGM-like"/>
</dbReference>
<dbReference type="EMBL" id="MKJU01000022">
    <property type="protein sequence ID" value="OHU92190.1"/>
    <property type="molecule type" value="Genomic_DNA"/>
</dbReference>
<organism evidence="6 7">
    <name type="scientific">Pseudoalteromonas amylolytica</name>
    <dbReference type="NCBI Taxonomy" id="1859457"/>
    <lineage>
        <taxon>Bacteria</taxon>
        <taxon>Pseudomonadati</taxon>
        <taxon>Pseudomonadota</taxon>
        <taxon>Gammaproteobacteria</taxon>
        <taxon>Alteromonadales</taxon>
        <taxon>Pseudoalteromonadaceae</taxon>
        <taxon>Pseudoalteromonas</taxon>
    </lineage>
</organism>
<name>A0A1S1MXT2_9GAMM</name>
<evidence type="ECO:0000256" key="5">
    <source>
        <dbReference type="ARBA" id="ARBA00023277"/>
    </source>
</evidence>
<dbReference type="NCBIfam" id="TIGR01509">
    <property type="entry name" value="HAD-SF-IA-v3"/>
    <property type="match status" value="1"/>
</dbReference>
<keyword evidence="7" id="KW-1185">Reference proteome</keyword>
<evidence type="ECO:0000256" key="2">
    <source>
        <dbReference type="ARBA" id="ARBA00006171"/>
    </source>
</evidence>
<dbReference type="GO" id="GO:0046872">
    <property type="term" value="F:metal ion binding"/>
    <property type="evidence" value="ECO:0007669"/>
    <property type="project" value="UniProtKB-KW"/>
</dbReference>
<reference evidence="6 7" key="1">
    <citation type="submission" date="2016-09" db="EMBL/GenBank/DDBJ databases">
        <title>Pseudoalteromonas amylolytica sp. nov., isolated from the surface seawater.</title>
        <authorList>
            <person name="Wu Y.-H."/>
            <person name="Cheng H."/>
            <person name="Jin X.-B."/>
            <person name="Wang C.-S."/>
            <person name="Xu X.-W."/>
        </authorList>
    </citation>
    <scope>NUCLEOTIDE SEQUENCE [LARGE SCALE GENOMIC DNA]</scope>
    <source>
        <strain evidence="6 7">JW1</strain>
    </source>
</reference>
<comment type="similarity">
    <text evidence="2">Belongs to the HAD-like hydrolase superfamily. CbbY/CbbZ/Gph/YieH family.</text>
</comment>
<dbReference type="Gene3D" id="3.40.50.1000">
    <property type="entry name" value="HAD superfamily/HAD-like"/>
    <property type="match status" value="1"/>
</dbReference>
<comment type="cofactor">
    <cofactor evidence="1">
        <name>Mg(2+)</name>
        <dbReference type="ChEBI" id="CHEBI:18420"/>
    </cofactor>
</comment>
<gene>
    <name evidence="6" type="ORF">BET10_07680</name>
</gene>
<dbReference type="PANTHER" id="PTHR46193">
    <property type="entry name" value="6-PHOSPHOGLUCONATE PHOSPHATASE"/>
    <property type="match status" value="1"/>
</dbReference>
<keyword evidence="4" id="KW-0460">Magnesium</keyword>
<dbReference type="SFLD" id="SFLDG01129">
    <property type="entry name" value="C1.5:_HAD__Beta-PGM__Phosphata"/>
    <property type="match status" value="1"/>
</dbReference>
<accession>A0A1S1MXT2</accession>
<dbReference type="InterPro" id="IPR006439">
    <property type="entry name" value="HAD-SF_hydro_IA"/>
</dbReference>
<dbReference type="Gene3D" id="1.10.150.240">
    <property type="entry name" value="Putative phosphatase, domain 2"/>
    <property type="match status" value="1"/>
</dbReference>
<evidence type="ECO:0000256" key="1">
    <source>
        <dbReference type="ARBA" id="ARBA00001946"/>
    </source>
</evidence>
<dbReference type="SUPFAM" id="SSF56784">
    <property type="entry name" value="HAD-like"/>
    <property type="match status" value="1"/>
</dbReference>
<dbReference type="InterPro" id="IPR023214">
    <property type="entry name" value="HAD_sf"/>
</dbReference>
<evidence type="ECO:0000313" key="6">
    <source>
        <dbReference type="EMBL" id="OHU92190.1"/>
    </source>
</evidence>
<keyword evidence="3" id="KW-0479">Metal-binding</keyword>
<dbReference type="PRINTS" id="PR00413">
    <property type="entry name" value="HADHALOGNASE"/>
</dbReference>
<dbReference type="Pfam" id="PF13419">
    <property type="entry name" value="HAD_2"/>
    <property type="match status" value="1"/>
</dbReference>
<sequence>MSLQAILFDFDGTLVDSEALHYQSWMRVLEPWRVSYDELSFCSEFSGVPTLQAADTLNQRHGLSVHAEALTYQKNQFFVEVARTVQPKLMPYAQEVLHQASEHFTLALVTGSTRAEALPVLEFYKLDRLFKYFICKDDVVHAKPHPEPYCKALIQLSLKANQAVAIEDTYTGLSSARGAGLRTIVVPNHHSKQQDFSRASFQADNLQVAWRQVLQLA</sequence>
<evidence type="ECO:0000256" key="4">
    <source>
        <dbReference type="ARBA" id="ARBA00022842"/>
    </source>
</evidence>
<dbReference type="SFLD" id="SFLDS00003">
    <property type="entry name" value="Haloacid_Dehalogenase"/>
    <property type="match status" value="1"/>
</dbReference>
<dbReference type="InterPro" id="IPR041492">
    <property type="entry name" value="HAD_2"/>
</dbReference>
<proteinExistence type="inferred from homology"/>
<dbReference type="PANTHER" id="PTHR46193:SF18">
    <property type="entry name" value="HEXITOL PHOSPHATASE B"/>
    <property type="match status" value="1"/>
</dbReference>
<dbReference type="GO" id="GO:0003824">
    <property type="term" value="F:catalytic activity"/>
    <property type="evidence" value="ECO:0007669"/>
    <property type="project" value="UniProtKB-ARBA"/>
</dbReference>
<dbReference type="AlphaFoldDB" id="A0A1S1MXT2"/>
<evidence type="ECO:0000313" key="7">
    <source>
        <dbReference type="Proteomes" id="UP000179786"/>
    </source>
</evidence>